<protein>
    <recommendedName>
        <fullName evidence="3">PABS domain-containing protein</fullName>
    </recommendedName>
</protein>
<dbReference type="InterPro" id="IPR029063">
    <property type="entry name" value="SAM-dependent_MTases_sf"/>
</dbReference>
<dbReference type="EMBL" id="KZ347335">
    <property type="protein sequence ID" value="PIO67937.1"/>
    <property type="molecule type" value="Genomic_DNA"/>
</dbReference>
<dbReference type="OrthoDB" id="5791544at2759"/>
<keyword evidence="2" id="KW-1185">Reference proteome</keyword>
<evidence type="ECO:0008006" key="3">
    <source>
        <dbReference type="Google" id="ProtNLM"/>
    </source>
</evidence>
<reference evidence="1 2" key="1">
    <citation type="submission" date="2015-09" db="EMBL/GenBank/DDBJ databases">
        <title>Draft genome of the parasitic nematode Teladorsagia circumcincta isolate WARC Sus (inbred).</title>
        <authorList>
            <person name="Mitreva M."/>
        </authorList>
    </citation>
    <scope>NUCLEOTIDE SEQUENCE [LARGE SCALE GENOMIC DNA]</scope>
    <source>
        <strain evidence="1 2">S</strain>
    </source>
</reference>
<accession>A0A2G9UCH4</accession>
<organism evidence="1 2">
    <name type="scientific">Teladorsagia circumcincta</name>
    <name type="common">Brown stomach worm</name>
    <name type="synonym">Ostertagia circumcincta</name>
    <dbReference type="NCBI Taxonomy" id="45464"/>
    <lineage>
        <taxon>Eukaryota</taxon>
        <taxon>Metazoa</taxon>
        <taxon>Ecdysozoa</taxon>
        <taxon>Nematoda</taxon>
        <taxon>Chromadorea</taxon>
        <taxon>Rhabditida</taxon>
        <taxon>Rhabditina</taxon>
        <taxon>Rhabditomorpha</taxon>
        <taxon>Strongyloidea</taxon>
        <taxon>Trichostrongylidae</taxon>
        <taxon>Teladorsagia</taxon>
    </lineage>
</organism>
<dbReference type="AlphaFoldDB" id="A0A2G9UCH4"/>
<sequence length="125" mass="13658">MIAIGFMMEALQLDPEEPQNVLMIGLGGGTLANFFSAADFIKVNLTSVELNPVMVTIAKEWFGLRESQSNTVFIEDGVNFLLGAAQRGLYISFMFSVHSLDEGVIQMRGTGLGCKAETTPSRRNH</sequence>
<dbReference type="Proteomes" id="UP000230423">
    <property type="component" value="Unassembled WGS sequence"/>
</dbReference>
<evidence type="ECO:0000313" key="2">
    <source>
        <dbReference type="Proteomes" id="UP000230423"/>
    </source>
</evidence>
<name>A0A2G9UCH4_TELCI</name>
<dbReference type="Gene3D" id="3.40.50.150">
    <property type="entry name" value="Vaccinia Virus protein VP39"/>
    <property type="match status" value="1"/>
</dbReference>
<proteinExistence type="predicted"/>
<gene>
    <name evidence="1" type="ORF">TELCIR_10297</name>
</gene>
<evidence type="ECO:0000313" key="1">
    <source>
        <dbReference type="EMBL" id="PIO67937.1"/>
    </source>
</evidence>
<dbReference type="SUPFAM" id="SSF53335">
    <property type="entry name" value="S-adenosyl-L-methionine-dependent methyltransferases"/>
    <property type="match status" value="1"/>
</dbReference>